<name>A0A1I7W737_HETBA</name>
<keyword evidence="1" id="KW-0217">Developmental protein</keyword>
<feature type="domain" description="Chitin-binding type-2" evidence="8">
    <location>
        <begin position="300"/>
        <end position="356"/>
    </location>
</feature>
<evidence type="ECO:0000313" key="9">
    <source>
        <dbReference type="Proteomes" id="UP000095283"/>
    </source>
</evidence>
<dbReference type="InterPro" id="IPR002557">
    <property type="entry name" value="Chitin-bd_dom"/>
</dbReference>
<evidence type="ECO:0000256" key="6">
    <source>
        <dbReference type="ARBA" id="ARBA00023180"/>
    </source>
</evidence>
<evidence type="ECO:0000256" key="5">
    <source>
        <dbReference type="ARBA" id="ARBA00023157"/>
    </source>
</evidence>
<evidence type="ECO:0000313" key="10">
    <source>
        <dbReference type="WBParaSite" id="Hba_00428"/>
    </source>
</evidence>
<accession>A0A1I7W737</accession>
<reference evidence="10" key="1">
    <citation type="submission" date="2016-11" db="UniProtKB">
        <authorList>
            <consortium name="WormBaseParasite"/>
        </authorList>
    </citation>
    <scope>IDENTIFICATION</scope>
</reference>
<dbReference type="PANTHER" id="PTHR23301">
    <property type="entry name" value="CHITIN BINDING PERITROPHIN-A"/>
    <property type="match status" value="1"/>
</dbReference>
<dbReference type="SMART" id="SM00494">
    <property type="entry name" value="ChtBD2"/>
    <property type="match status" value="2"/>
</dbReference>
<dbReference type="Gene3D" id="2.170.140.10">
    <property type="entry name" value="Chitin binding domain"/>
    <property type="match status" value="2"/>
</dbReference>
<dbReference type="Pfam" id="PF01607">
    <property type="entry name" value="CBM_14"/>
    <property type="match status" value="2"/>
</dbReference>
<protein>
    <submittedName>
        <fullName evidence="10">Chitin-binding type-2 domain-containing protein</fullName>
    </submittedName>
</protein>
<keyword evidence="6" id="KW-0325">Glycoprotein</keyword>
<dbReference type="SUPFAM" id="SSF57625">
    <property type="entry name" value="Invertebrate chitin-binding proteins"/>
    <property type="match status" value="2"/>
</dbReference>
<keyword evidence="5" id="KW-1015">Disulfide bond</keyword>
<dbReference type="InterPro" id="IPR051940">
    <property type="entry name" value="Chitin_bind-dev_reg"/>
</dbReference>
<evidence type="ECO:0000259" key="8">
    <source>
        <dbReference type="PROSITE" id="PS50940"/>
    </source>
</evidence>
<dbReference type="PANTHER" id="PTHR23301:SF0">
    <property type="entry name" value="CHITIN-BINDING TYPE-2 DOMAIN-CONTAINING PROTEIN-RELATED"/>
    <property type="match status" value="1"/>
</dbReference>
<feature type="domain" description="Chitin-binding type-2" evidence="8">
    <location>
        <begin position="21"/>
        <end position="68"/>
    </location>
</feature>
<dbReference type="InterPro" id="IPR036508">
    <property type="entry name" value="Chitin-bd_dom_sf"/>
</dbReference>
<sequence length="434" mass="47354">MSKKNTYFTMHVGTRISSLGKINCHSSPNGNYSLGCQRKFVSCLEGNMITHNCPGNLVFSDQTGKCEYDCQFLKSSATVSSSGVLLIKSEIPPTTSEVLSSKSEIPPTTSEVLSSKSEIPPTISEVLSSKSEIPPTTSEVLSFKSEIPSTRSEVLSFKSEIPSTRSEVSPSKFEHSLMSITSSNYPRRAFRSRPQSIVMVSGHSHLYQEHESVQVSTPGNVAAVHETSKFHPLYIEGRDCALSNPFGPRFNEVRKKVHIVDDVYNPRGTHIEQTNIAVENLILILMWFKVQGVEQVVNRLDACFGVQDGPLSVGCSATYLICSNGIGHEFVCPTGLLFDETSGKCDHREVIIACGGISLSVNRVLADLQLNYCSNSDGAFALDCSGSFVQCTQGMAYMNKCEEILLLTLHQLLLSLQASNHAFPKTSSVSCISL</sequence>
<dbReference type="GO" id="GO:0005576">
    <property type="term" value="C:extracellular region"/>
    <property type="evidence" value="ECO:0007669"/>
    <property type="project" value="InterPro"/>
</dbReference>
<keyword evidence="3" id="KW-0732">Signal</keyword>
<dbReference type="Proteomes" id="UP000095283">
    <property type="component" value="Unplaced"/>
</dbReference>
<evidence type="ECO:0000256" key="1">
    <source>
        <dbReference type="ARBA" id="ARBA00022473"/>
    </source>
</evidence>
<evidence type="ECO:0000256" key="3">
    <source>
        <dbReference type="ARBA" id="ARBA00022729"/>
    </source>
</evidence>
<keyword evidence="9" id="KW-1185">Reference proteome</keyword>
<proteinExistence type="predicted"/>
<keyword evidence="2" id="KW-0147">Chitin-binding</keyword>
<evidence type="ECO:0000256" key="2">
    <source>
        <dbReference type="ARBA" id="ARBA00022669"/>
    </source>
</evidence>
<evidence type="ECO:0000256" key="7">
    <source>
        <dbReference type="SAM" id="MobiDB-lite"/>
    </source>
</evidence>
<dbReference type="WBParaSite" id="Hba_00428">
    <property type="protein sequence ID" value="Hba_00428"/>
    <property type="gene ID" value="Hba_00428"/>
</dbReference>
<feature type="region of interest" description="Disordered" evidence="7">
    <location>
        <begin position="98"/>
        <end position="117"/>
    </location>
</feature>
<dbReference type="PROSITE" id="PS50940">
    <property type="entry name" value="CHIT_BIND_II"/>
    <property type="match status" value="2"/>
</dbReference>
<dbReference type="GO" id="GO:0008061">
    <property type="term" value="F:chitin binding"/>
    <property type="evidence" value="ECO:0007669"/>
    <property type="project" value="UniProtKB-KW"/>
</dbReference>
<keyword evidence="4" id="KW-0677">Repeat</keyword>
<dbReference type="AlphaFoldDB" id="A0A1I7W737"/>
<evidence type="ECO:0000256" key="4">
    <source>
        <dbReference type="ARBA" id="ARBA00022737"/>
    </source>
</evidence>
<organism evidence="9 10">
    <name type="scientific">Heterorhabditis bacteriophora</name>
    <name type="common">Entomopathogenic nematode worm</name>
    <dbReference type="NCBI Taxonomy" id="37862"/>
    <lineage>
        <taxon>Eukaryota</taxon>
        <taxon>Metazoa</taxon>
        <taxon>Ecdysozoa</taxon>
        <taxon>Nematoda</taxon>
        <taxon>Chromadorea</taxon>
        <taxon>Rhabditida</taxon>
        <taxon>Rhabditina</taxon>
        <taxon>Rhabditomorpha</taxon>
        <taxon>Strongyloidea</taxon>
        <taxon>Heterorhabditidae</taxon>
        <taxon>Heterorhabditis</taxon>
    </lineage>
</organism>